<keyword evidence="2" id="KW-0472">Membrane</keyword>
<proteinExistence type="predicted"/>
<gene>
    <name evidence="3" type="ORF">KHQ06_24970</name>
</gene>
<evidence type="ECO:0000313" key="3">
    <source>
        <dbReference type="EMBL" id="QVI19607.1"/>
    </source>
</evidence>
<feature type="transmembrane region" description="Helical" evidence="2">
    <location>
        <begin position="12"/>
        <end position="34"/>
    </location>
</feature>
<keyword evidence="4" id="KW-1185">Reference proteome</keyword>
<keyword evidence="2" id="KW-1133">Transmembrane helix</keyword>
<reference evidence="3 4" key="1">
    <citation type="submission" date="2021-04" db="EMBL/GenBank/DDBJ databases">
        <title>Nocardia tengchongensis.</title>
        <authorList>
            <person name="Zhuang k."/>
            <person name="Ran Y."/>
            <person name="Li W."/>
        </authorList>
    </citation>
    <scope>NUCLEOTIDE SEQUENCE [LARGE SCALE GENOMIC DNA]</scope>
    <source>
        <strain evidence="3 4">CFH S0057</strain>
    </source>
</reference>
<evidence type="ECO:0000256" key="1">
    <source>
        <dbReference type="SAM" id="MobiDB-lite"/>
    </source>
</evidence>
<feature type="region of interest" description="Disordered" evidence="1">
    <location>
        <begin position="88"/>
        <end position="150"/>
    </location>
</feature>
<feature type="compositionally biased region" description="Basic and acidic residues" evidence="1">
    <location>
        <begin position="139"/>
        <end position="150"/>
    </location>
</feature>
<feature type="transmembrane region" description="Helical" evidence="2">
    <location>
        <begin position="41"/>
        <end position="61"/>
    </location>
</feature>
<keyword evidence="2" id="KW-0812">Transmembrane</keyword>
<protein>
    <recommendedName>
        <fullName evidence="5">Integral membrane protein</fullName>
    </recommendedName>
</protein>
<dbReference type="EMBL" id="CP074371">
    <property type="protein sequence ID" value="QVI19607.1"/>
    <property type="molecule type" value="Genomic_DNA"/>
</dbReference>
<dbReference type="Proteomes" id="UP000683310">
    <property type="component" value="Chromosome"/>
</dbReference>
<evidence type="ECO:0000313" key="4">
    <source>
        <dbReference type="Proteomes" id="UP000683310"/>
    </source>
</evidence>
<evidence type="ECO:0008006" key="5">
    <source>
        <dbReference type="Google" id="ProtNLM"/>
    </source>
</evidence>
<sequence>MCSWWGKYVFGFYVVMLFVSGIVVIGVALVASGLNPGRRVVNGLIGTAFLGYGIYLAVFFHSGEYRIFLWVFILPISLLADAVRTAETPAPQQPAARRPGIPRRRPAPAPAPRRSAATRERMAAAKSAQLEALRTKHAAKSDEFDDRGPL</sequence>
<evidence type="ECO:0000256" key="2">
    <source>
        <dbReference type="SAM" id="Phobius"/>
    </source>
</evidence>
<name>A0ABX8CI06_9NOCA</name>
<accession>A0ABX8CI06</accession>
<feature type="compositionally biased region" description="Low complexity" evidence="1">
    <location>
        <begin position="88"/>
        <end position="99"/>
    </location>
</feature>
<organism evidence="3 4">
    <name type="scientific">Nocardia tengchongensis</name>
    <dbReference type="NCBI Taxonomy" id="2055889"/>
    <lineage>
        <taxon>Bacteria</taxon>
        <taxon>Bacillati</taxon>
        <taxon>Actinomycetota</taxon>
        <taxon>Actinomycetes</taxon>
        <taxon>Mycobacteriales</taxon>
        <taxon>Nocardiaceae</taxon>
        <taxon>Nocardia</taxon>
    </lineage>
</organism>